<organism evidence="1 2">
    <name type="scientific">Geomonas oryzisoli</name>
    <dbReference type="NCBI Taxonomy" id="2847992"/>
    <lineage>
        <taxon>Bacteria</taxon>
        <taxon>Pseudomonadati</taxon>
        <taxon>Thermodesulfobacteriota</taxon>
        <taxon>Desulfuromonadia</taxon>
        <taxon>Geobacterales</taxon>
        <taxon>Geobacteraceae</taxon>
        <taxon>Geomonas</taxon>
    </lineage>
</organism>
<dbReference type="RefSeq" id="WP_216801222.1">
    <property type="nucleotide sequence ID" value="NZ_CP076723.1"/>
</dbReference>
<keyword evidence="2" id="KW-1185">Reference proteome</keyword>
<reference evidence="1 2" key="1">
    <citation type="submission" date="2021-06" db="EMBL/GenBank/DDBJ databases">
        <title>Gemonas diversity in paddy soil.</title>
        <authorList>
            <person name="Liu G."/>
        </authorList>
    </citation>
    <scope>NUCLEOTIDE SEQUENCE [LARGE SCALE GENOMIC DNA]</scope>
    <source>
        <strain evidence="1 2">RG10</strain>
    </source>
</reference>
<accession>A0ABX8JCN4</accession>
<evidence type="ECO:0000313" key="1">
    <source>
        <dbReference type="EMBL" id="QWV94482.1"/>
    </source>
</evidence>
<dbReference type="Proteomes" id="UP000683557">
    <property type="component" value="Chromosome"/>
</dbReference>
<sequence length="202" mass="22240">MNGNMVGWSQYRKSLLKHVVLLLIVGMTGCSRGPLRIHMDFVPTGSLRLAQVTATGSREEVVQAKDLYDAIIASGIKDSEIADGSVVLARIYCCGGMTKSWSSEVVNSTMLYVPKGLSVALGDIVEVRVGHPPKKEEPGVLNVVTRVVQKADDDGKCWWDPRDDRLWLRVLYCDWMPKEGWIKQGGINPVWYLPAGPSIGAK</sequence>
<name>A0ABX8JCN4_9BACT</name>
<proteinExistence type="predicted"/>
<protein>
    <submittedName>
        <fullName evidence="1">Uncharacterized protein</fullName>
    </submittedName>
</protein>
<gene>
    <name evidence="1" type="ORF">KP004_04660</name>
</gene>
<evidence type="ECO:0000313" key="2">
    <source>
        <dbReference type="Proteomes" id="UP000683557"/>
    </source>
</evidence>
<dbReference type="EMBL" id="CP076723">
    <property type="protein sequence ID" value="QWV94482.1"/>
    <property type="molecule type" value="Genomic_DNA"/>
</dbReference>